<dbReference type="EMBL" id="JACHGT010000022">
    <property type="protein sequence ID" value="MBB6039473.1"/>
    <property type="molecule type" value="Genomic_DNA"/>
</dbReference>
<evidence type="ECO:0000313" key="4">
    <source>
        <dbReference type="EMBL" id="MBB6039473.1"/>
    </source>
</evidence>
<dbReference type="Proteomes" id="UP000548476">
    <property type="component" value="Unassembled WGS sequence"/>
</dbReference>
<evidence type="ECO:0000256" key="1">
    <source>
        <dbReference type="ARBA" id="ARBA00022679"/>
    </source>
</evidence>
<dbReference type="InterPro" id="IPR016181">
    <property type="entry name" value="Acyl_CoA_acyltransferase"/>
</dbReference>
<gene>
    <name evidence="4" type="ORF">HNR73_007368</name>
</gene>
<accession>A0A841FXL5</accession>
<dbReference type="CDD" id="cd04301">
    <property type="entry name" value="NAT_SF"/>
    <property type="match status" value="1"/>
</dbReference>
<dbReference type="Pfam" id="PF00583">
    <property type="entry name" value="Acetyltransf_1"/>
    <property type="match status" value="1"/>
</dbReference>
<proteinExistence type="predicted"/>
<reference evidence="4 5" key="1">
    <citation type="submission" date="2020-08" db="EMBL/GenBank/DDBJ databases">
        <title>Genomic Encyclopedia of Type Strains, Phase IV (KMG-IV): sequencing the most valuable type-strain genomes for metagenomic binning, comparative biology and taxonomic classification.</title>
        <authorList>
            <person name="Goeker M."/>
        </authorList>
    </citation>
    <scope>NUCLEOTIDE SEQUENCE [LARGE SCALE GENOMIC DNA]</scope>
    <source>
        <strain evidence="4 5">YIM 65646</strain>
    </source>
</reference>
<organism evidence="4 5">
    <name type="scientific">Phytomonospora endophytica</name>
    <dbReference type="NCBI Taxonomy" id="714109"/>
    <lineage>
        <taxon>Bacteria</taxon>
        <taxon>Bacillati</taxon>
        <taxon>Actinomycetota</taxon>
        <taxon>Actinomycetes</taxon>
        <taxon>Micromonosporales</taxon>
        <taxon>Micromonosporaceae</taxon>
        <taxon>Phytomonospora</taxon>
    </lineage>
</organism>
<dbReference type="PROSITE" id="PS51186">
    <property type="entry name" value="GNAT"/>
    <property type="match status" value="1"/>
</dbReference>
<keyword evidence="5" id="KW-1185">Reference proteome</keyword>
<dbReference type="GO" id="GO:0016747">
    <property type="term" value="F:acyltransferase activity, transferring groups other than amino-acyl groups"/>
    <property type="evidence" value="ECO:0007669"/>
    <property type="project" value="InterPro"/>
</dbReference>
<dbReference type="Gene3D" id="3.40.630.30">
    <property type="match status" value="1"/>
</dbReference>
<evidence type="ECO:0000313" key="5">
    <source>
        <dbReference type="Proteomes" id="UP000548476"/>
    </source>
</evidence>
<dbReference type="SUPFAM" id="SSF55729">
    <property type="entry name" value="Acyl-CoA N-acyltransferases (Nat)"/>
    <property type="match status" value="1"/>
</dbReference>
<evidence type="ECO:0000256" key="2">
    <source>
        <dbReference type="ARBA" id="ARBA00023315"/>
    </source>
</evidence>
<name>A0A841FXL5_9ACTN</name>
<dbReference type="PANTHER" id="PTHR43877">
    <property type="entry name" value="AMINOALKYLPHOSPHONATE N-ACETYLTRANSFERASE-RELATED-RELATED"/>
    <property type="match status" value="1"/>
</dbReference>
<dbReference type="AlphaFoldDB" id="A0A841FXL5"/>
<dbReference type="InterPro" id="IPR000182">
    <property type="entry name" value="GNAT_dom"/>
</dbReference>
<dbReference type="InterPro" id="IPR050832">
    <property type="entry name" value="Bact_Acetyltransf"/>
</dbReference>
<sequence>MTHTEVYTAGPELFGELARAGAAAQTLFAAVGIDLPDDDPEETLRHAAVVLAAGRPPVGFAALTLVDGGVHLEELAVDPAFGRRGVGSALLEGVCDYARERGSAAVTLTTFRDVAFNGPFYSSRGWVEWPREEWGPQMREQWAAEEAAGIVVAPRLAMRREVPVSKRV</sequence>
<dbReference type="RefSeq" id="WP_203686834.1">
    <property type="nucleotide sequence ID" value="NZ_BONT01000084.1"/>
</dbReference>
<protein>
    <submittedName>
        <fullName evidence="4">GNAT superfamily N-acetyltransferase</fullName>
    </submittedName>
</protein>
<keyword evidence="2" id="KW-0012">Acyltransferase</keyword>
<keyword evidence="1 4" id="KW-0808">Transferase</keyword>
<evidence type="ECO:0000259" key="3">
    <source>
        <dbReference type="PROSITE" id="PS51186"/>
    </source>
</evidence>
<feature type="domain" description="N-acetyltransferase" evidence="3">
    <location>
        <begin position="4"/>
        <end position="143"/>
    </location>
</feature>
<comment type="caution">
    <text evidence="4">The sequence shown here is derived from an EMBL/GenBank/DDBJ whole genome shotgun (WGS) entry which is preliminary data.</text>
</comment>